<dbReference type="InterPro" id="IPR007630">
    <property type="entry name" value="RNA_pol_sigma70_r4"/>
</dbReference>
<keyword evidence="4" id="KW-0804">Transcription</keyword>
<keyword evidence="3" id="KW-0238">DNA-binding</keyword>
<dbReference type="EMBL" id="JAERRC010000012">
    <property type="protein sequence ID" value="MBL0704673.1"/>
    <property type="molecule type" value="Genomic_DNA"/>
</dbReference>
<feature type="domain" description="RNA polymerase sigma-70 region 2" evidence="7">
    <location>
        <begin position="18"/>
        <end position="87"/>
    </location>
</feature>
<comment type="caution">
    <text evidence="9">The sequence shown here is derived from an EMBL/GenBank/DDBJ whole genome shotgun (WGS) entry which is preliminary data.</text>
</comment>
<dbReference type="InterPro" id="IPR014284">
    <property type="entry name" value="RNA_pol_sigma-70_dom"/>
</dbReference>
<dbReference type="Gene3D" id="1.10.10.10">
    <property type="entry name" value="Winged helix-like DNA-binding domain superfamily/Winged helix DNA-binding domain"/>
    <property type="match status" value="2"/>
</dbReference>
<evidence type="ECO:0000256" key="4">
    <source>
        <dbReference type="ARBA" id="ARBA00023163"/>
    </source>
</evidence>
<dbReference type="Pfam" id="PF04539">
    <property type="entry name" value="Sigma70_r3"/>
    <property type="match status" value="1"/>
</dbReference>
<feature type="domain" description="RNA polymerase sigma-70 region 4" evidence="8">
    <location>
        <begin position="184"/>
        <end position="233"/>
    </location>
</feature>
<dbReference type="NCBIfam" id="TIGR02937">
    <property type="entry name" value="sigma70-ECF"/>
    <property type="match status" value="1"/>
</dbReference>
<name>A0ABS1JZN0_9MICC</name>
<dbReference type="RefSeq" id="WP_189693081.1">
    <property type="nucleotide sequence ID" value="NZ_BNCM01000004.1"/>
</dbReference>
<organism evidence="9 10">
    <name type="scientific">Sinomonas cellulolyticus</name>
    <dbReference type="NCBI Taxonomy" id="2801916"/>
    <lineage>
        <taxon>Bacteria</taxon>
        <taxon>Bacillati</taxon>
        <taxon>Actinomycetota</taxon>
        <taxon>Actinomycetes</taxon>
        <taxon>Micrococcales</taxon>
        <taxon>Micrococcaceae</taxon>
        <taxon>Sinomonas</taxon>
    </lineage>
</organism>
<keyword evidence="1" id="KW-0805">Transcription regulation</keyword>
<evidence type="ECO:0000259" key="6">
    <source>
        <dbReference type="Pfam" id="PF04539"/>
    </source>
</evidence>
<dbReference type="Pfam" id="PF04545">
    <property type="entry name" value="Sigma70_r4"/>
    <property type="match status" value="1"/>
</dbReference>
<dbReference type="InterPro" id="IPR036388">
    <property type="entry name" value="WH-like_DNA-bd_sf"/>
</dbReference>
<evidence type="ECO:0000313" key="10">
    <source>
        <dbReference type="Proteomes" id="UP000639051"/>
    </source>
</evidence>
<dbReference type="InterPro" id="IPR000943">
    <property type="entry name" value="RNA_pol_sigma70"/>
</dbReference>
<evidence type="ECO:0000256" key="1">
    <source>
        <dbReference type="ARBA" id="ARBA00023015"/>
    </source>
</evidence>
<evidence type="ECO:0000313" key="9">
    <source>
        <dbReference type="EMBL" id="MBL0704673.1"/>
    </source>
</evidence>
<evidence type="ECO:0000259" key="7">
    <source>
        <dbReference type="Pfam" id="PF04542"/>
    </source>
</evidence>
<feature type="compositionally biased region" description="Basic and acidic residues" evidence="5">
    <location>
        <begin position="156"/>
        <end position="170"/>
    </location>
</feature>
<dbReference type="PANTHER" id="PTHR30385:SF4">
    <property type="entry name" value="RNA POLYMERASE SIGMA-E FACTOR"/>
    <property type="match status" value="1"/>
</dbReference>
<dbReference type="PANTHER" id="PTHR30385">
    <property type="entry name" value="SIGMA FACTOR F FLAGELLAR"/>
    <property type="match status" value="1"/>
</dbReference>
<protein>
    <submittedName>
        <fullName evidence="9">Sigma-70 family RNA polymerase sigma factor</fullName>
    </submittedName>
</protein>
<evidence type="ECO:0000256" key="2">
    <source>
        <dbReference type="ARBA" id="ARBA00023082"/>
    </source>
</evidence>
<feature type="region of interest" description="Disordered" evidence="5">
    <location>
        <begin position="139"/>
        <end position="172"/>
    </location>
</feature>
<feature type="domain" description="RNA polymerase sigma-70 region 3" evidence="6">
    <location>
        <begin position="97"/>
        <end position="136"/>
    </location>
</feature>
<gene>
    <name evidence="9" type="ORF">JJE72_04025</name>
</gene>
<reference evidence="9 10" key="1">
    <citation type="submission" date="2021-01" db="EMBL/GenBank/DDBJ databases">
        <title>Genome public.</title>
        <authorList>
            <person name="Liu C."/>
            <person name="Sun Q."/>
        </authorList>
    </citation>
    <scope>NUCLEOTIDE SEQUENCE [LARGE SCALE GENOMIC DNA]</scope>
    <source>
        <strain evidence="9 10">JC656</strain>
    </source>
</reference>
<evidence type="ECO:0000259" key="8">
    <source>
        <dbReference type="Pfam" id="PF04545"/>
    </source>
</evidence>
<evidence type="ECO:0000256" key="5">
    <source>
        <dbReference type="SAM" id="MobiDB-lite"/>
    </source>
</evidence>
<sequence length="237" mass="26360">MPRPLAEDSGPSMTAGKLVIEYLGLADALARRYRSSRHDPEDLRQVARLGLLKAARRYQQPLGHGFAQYAVPTITGELKRYIRDQSWVVRPPRSLQELRMRLNALRQQLAQELGHEPTAAELAPAAGVTASEVLEAEATASSMVGRPLDGGEADESDRRPVGERLGRDDPGFEQVDDACSLAGALAGITEAERLLLRLRFAEEMTQEQIARELGVSQMQVSRLLRRLITRLRERMRA</sequence>
<dbReference type="SUPFAM" id="SSF88659">
    <property type="entry name" value="Sigma3 and sigma4 domains of RNA polymerase sigma factors"/>
    <property type="match status" value="2"/>
</dbReference>
<dbReference type="Pfam" id="PF04542">
    <property type="entry name" value="Sigma70_r2"/>
    <property type="match status" value="1"/>
</dbReference>
<proteinExistence type="predicted"/>
<dbReference type="Gene3D" id="1.20.120.1810">
    <property type="match status" value="1"/>
</dbReference>
<dbReference type="PRINTS" id="PR00046">
    <property type="entry name" value="SIGMA70FCT"/>
</dbReference>
<evidence type="ECO:0000256" key="3">
    <source>
        <dbReference type="ARBA" id="ARBA00023125"/>
    </source>
</evidence>
<dbReference type="Proteomes" id="UP000639051">
    <property type="component" value="Unassembled WGS sequence"/>
</dbReference>
<dbReference type="InterPro" id="IPR007624">
    <property type="entry name" value="RNA_pol_sigma70_r3"/>
</dbReference>
<keyword evidence="10" id="KW-1185">Reference proteome</keyword>
<dbReference type="SUPFAM" id="SSF88946">
    <property type="entry name" value="Sigma2 domain of RNA polymerase sigma factors"/>
    <property type="match status" value="1"/>
</dbReference>
<dbReference type="InterPro" id="IPR013324">
    <property type="entry name" value="RNA_pol_sigma_r3/r4-like"/>
</dbReference>
<accession>A0ABS1JZN0</accession>
<keyword evidence="2" id="KW-0731">Sigma factor</keyword>
<dbReference type="InterPro" id="IPR013325">
    <property type="entry name" value="RNA_pol_sigma_r2"/>
</dbReference>
<dbReference type="InterPro" id="IPR007627">
    <property type="entry name" value="RNA_pol_sigma70_r2"/>
</dbReference>